<accession>A0A8J6NNR8</accession>
<dbReference type="InterPro" id="IPR038078">
    <property type="entry name" value="PhoU-like_sf"/>
</dbReference>
<dbReference type="AlphaFoldDB" id="A0A8J6NNR8"/>
<dbReference type="SUPFAM" id="SSF109755">
    <property type="entry name" value="PhoU-like"/>
    <property type="match status" value="1"/>
</dbReference>
<dbReference type="Pfam" id="PF01865">
    <property type="entry name" value="PhoU_div"/>
    <property type="match status" value="1"/>
</dbReference>
<evidence type="ECO:0000313" key="3">
    <source>
        <dbReference type="EMBL" id="MBC8362415.1"/>
    </source>
</evidence>
<feature type="coiled-coil region" evidence="2">
    <location>
        <begin position="33"/>
        <end position="60"/>
    </location>
</feature>
<dbReference type="InterPro" id="IPR018445">
    <property type="entry name" value="Put_Phosphate_transp_reg"/>
</dbReference>
<keyword evidence="2" id="KW-0175">Coiled coil</keyword>
<dbReference type="EMBL" id="JACNJH010000189">
    <property type="protein sequence ID" value="MBC8362415.1"/>
    <property type="molecule type" value="Genomic_DNA"/>
</dbReference>
<proteinExistence type="inferred from homology"/>
<dbReference type="InterPro" id="IPR052912">
    <property type="entry name" value="UPF0111_domain"/>
</dbReference>
<reference evidence="3 4" key="1">
    <citation type="submission" date="2020-08" db="EMBL/GenBank/DDBJ databases">
        <title>Bridging the membrane lipid divide: bacteria of the FCB group superphylum have the potential to synthesize archaeal ether lipids.</title>
        <authorList>
            <person name="Villanueva L."/>
            <person name="Von Meijenfeldt F.A.B."/>
            <person name="Westbye A.B."/>
            <person name="Yadav S."/>
            <person name="Hopmans E.C."/>
            <person name="Dutilh B.E."/>
            <person name="Sinninghe Damste J.S."/>
        </authorList>
    </citation>
    <scope>NUCLEOTIDE SEQUENCE [LARGE SCALE GENOMIC DNA]</scope>
    <source>
        <strain evidence="3">NIOZ-UU30</strain>
    </source>
</reference>
<name>A0A8J6NNR8_9BACT</name>
<comment type="caution">
    <text evidence="3">The sequence shown here is derived from an EMBL/GenBank/DDBJ whole genome shotgun (WGS) entry which is preliminary data.</text>
</comment>
<protein>
    <submittedName>
        <fullName evidence="3">DUF47 domain-containing protein</fullName>
    </submittedName>
</protein>
<evidence type="ECO:0000313" key="4">
    <source>
        <dbReference type="Proteomes" id="UP000603434"/>
    </source>
</evidence>
<comment type="similarity">
    <text evidence="1">Belongs to the UPF0111 family.</text>
</comment>
<sequence length="208" mass="24286">MFKKFLPREQRFFDLFEQQAAVIVRGLELFEMLIKEYSRRRELTKQIKDTENEADAVAHQIYRLLNNTFITPFDREDIQMLANRMDDVIDLVEKASARMEIYDLPAPPDNIGAMLAILQKAFDRLSLAVGMLRDWKHRQLVLQICVEVNSLENQGDTLLRASLERLFKESSDPFYVIKAKEIYESLEDAIDRCEDLANIIETIIIKNA</sequence>
<evidence type="ECO:0000256" key="2">
    <source>
        <dbReference type="SAM" id="Coils"/>
    </source>
</evidence>
<dbReference type="Proteomes" id="UP000603434">
    <property type="component" value="Unassembled WGS sequence"/>
</dbReference>
<dbReference type="PANTHER" id="PTHR37298">
    <property type="entry name" value="UPF0111 PROTEIN YKAA"/>
    <property type="match status" value="1"/>
</dbReference>
<organism evidence="3 4">
    <name type="scientific">Candidatus Desulfatibia profunda</name>
    <dbReference type="NCBI Taxonomy" id="2841695"/>
    <lineage>
        <taxon>Bacteria</taxon>
        <taxon>Pseudomonadati</taxon>
        <taxon>Thermodesulfobacteriota</taxon>
        <taxon>Desulfobacteria</taxon>
        <taxon>Desulfobacterales</taxon>
        <taxon>Desulfobacterales incertae sedis</taxon>
        <taxon>Candidatus Desulfatibia</taxon>
    </lineage>
</organism>
<evidence type="ECO:0000256" key="1">
    <source>
        <dbReference type="ARBA" id="ARBA00008591"/>
    </source>
</evidence>
<dbReference type="Gene3D" id="1.20.58.220">
    <property type="entry name" value="Phosphate transport system protein phou homolog 2, domain 2"/>
    <property type="match status" value="1"/>
</dbReference>
<dbReference type="PANTHER" id="PTHR37298:SF1">
    <property type="entry name" value="UPF0111 PROTEIN YKAA"/>
    <property type="match status" value="1"/>
</dbReference>
<gene>
    <name evidence="3" type="ORF">H8E23_13575</name>
</gene>